<keyword evidence="2" id="KW-1185">Reference proteome</keyword>
<dbReference type="AlphaFoldDB" id="A0A182WN38"/>
<evidence type="ECO:0000313" key="2">
    <source>
        <dbReference type="Proteomes" id="UP000075920"/>
    </source>
</evidence>
<dbReference type="Proteomes" id="UP000075920">
    <property type="component" value="Unassembled WGS sequence"/>
</dbReference>
<organism evidence="1 2">
    <name type="scientific">Anopheles minimus</name>
    <dbReference type="NCBI Taxonomy" id="112268"/>
    <lineage>
        <taxon>Eukaryota</taxon>
        <taxon>Metazoa</taxon>
        <taxon>Ecdysozoa</taxon>
        <taxon>Arthropoda</taxon>
        <taxon>Hexapoda</taxon>
        <taxon>Insecta</taxon>
        <taxon>Pterygota</taxon>
        <taxon>Neoptera</taxon>
        <taxon>Endopterygota</taxon>
        <taxon>Diptera</taxon>
        <taxon>Nematocera</taxon>
        <taxon>Culicoidea</taxon>
        <taxon>Culicidae</taxon>
        <taxon>Anophelinae</taxon>
        <taxon>Anopheles</taxon>
    </lineage>
</organism>
<dbReference type="VEuPathDB" id="VectorBase:AMIN014138"/>
<dbReference type="EnsemblMetazoa" id="AMIN014138-RA">
    <property type="protein sequence ID" value="AMIN014138-PA"/>
    <property type="gene ID" value="AMIN014138"/>
</dbReference>
<proteinExistence type="predicted"/>
<reference evidence="2" key="1">
    <citation type="submission" date="2013-03" db="EMBL/GenBank/DDBJ databases">
        <title>The Genome Sequence of Anopheles minimus MINIMUS1.</title>
        <authorList>
            <consortium name="The Broad Institute Genomics Platform"/>
            <person name="Neafsey D.E."/>
            <person name="Walton C."/>
            <person name="Walker B."/>
            <person name="Young S.K."/>
            <person name="Zeng Q."/>
            <person name="Gargeya S."/>
            <person name="Fitzgerald M."/>
            <person name="Haas B."/>
            <person name="Abouelleil A."/>
            <person name="Allen A.W."/>
            <person name="Alvarado L."/>
            <person name="Arachchi H.M."/>
            <person name="Berlin A.M."/>
            <person name="Chapman S.B."/>
            <person name="Gainer-Dewar J."/>
            <person name="Goldberg J."/>
            <person name="Griggs A."/>
            <person name="Gujja S."/>
            <person name="Hansen M."/>
            <person name="Howarth C."/>
            <person name="Imamovic A."/>
            <person name="Ireland A."/>
            <person name="Larimer J."/>
            <person name="McCowan C."/>
            <person name="Murphy C."/>
            <person name="Pearson M."/>
            <person name="Poon T.W."/>
            <person name="Priest M."/>
            <person name="Roberts A."/>
            <person name="Saif S."/>
            <person name="Shea T."/>
            <person name="Sisk P."/>
            <person name="Sykes S."/>
            <person name="Wortman J."/>
            <person name="Nusbaum C."/>
            <person name="Birren B."/>
        </authorList>
    </citation>
    <scope>NUCLEOTIDE SEQUENCE [LARGE SCALE GENOMIC DNA]</scope>
    <source>
        <strain evidence="2">MINIMUS1</strain>
    </source>
</reference>
<accession>A0A182WN38</accession>
<name>A0A182WN38_9DIPT</name>
<sequence length="75" mass="8136">MVAHSTSASEEECVALRIEENGRCNAINYQFGAAGDEAKRAGAGARCRPLDAVSRAGWTVYVGGGRRRRRIGRNR</sequence>
<reference evidence="1" key="2">
    <citation type="submission" date="2020-05" db="UniProtKB">
        <authorList>
            <consortium name="EnsemblMetazoa"/>
        </authorList>
    </citation>
    <scope>IDENTIFICATION</scope>
    <source>
        <strain evidence="1">MINIMUS1</strain>
    </source>
</reference>
<protein>
    <submittedName>
        <fullName evidence="1">Uncharacterized protein</fullName>
    </submittedName>
</protein>
<evidence type="ECO:0000313" key="1">
    <source>
        <dbReference type="EnsemblMetazoa" id="AMIN014138-PA"/>
    </source>
</evidence>